<organism evidence="4">
    <name type="scientific">viral metagenome</name>
    <dbReference type="NCBI Taxonomy" id="1070528"/>
    <lineage>
        <taxon>unclassified sequences</taxon>
        <taxon>metagenomes</taxon>
        <taxon>organismal metagenomes</taxon>
    </lineage>
</organism>
<dbReference type="AlphaFoldDB" id="A0A6C0C0Q3"/>
<keyword evidence="1" id="KW-0175">Coiled coil</keyword>
<dbReference type="EMBL" id="MN739312">
    <property type="protein sequence ID" value="QHS97996.1"/>
    <property type="molecule type" value="Genomic_DNA"/>
</dbReference>
<sequence>MAPFEEFNSIKIIGILSNNNIKIVDKEILQALPYNEEMLGSNDTEKEENEEDEPEYDDDDETFIVIPIDPSRKQFAFYNVKNEGFIYVNERENVVFKKSESTDLYNAGVFEVRAIDSQSYSILSTKTNKYLRVHPTDPNNKIDFFNDIHRNKVFPSDYIDGKWRFDIIIEEYDEDEVDDDGFEEELAENFENGQTTFDKIFAALRSEREPFWKKKKFKKTFSKKKWSKKINKTFTAKKKKTYKKKKFKPGIDSEYKVLAFMQNPDNHVLMKEDGIKVPNRVQQYYPAHGRALYKQIGLDRLKESYSATIPERVTRNELNAIRKDTKTLRANTIQQEEELAKLQDQINTAKENTKMEEKTACGHFKTLHGGGSEGYPKPQMCIILDAEEAAAKAQAEAVATVVSDTENADTFVVEGYTPRFKTHLGTYEDGAQGELRGNRAIHKTEQRESEVKDILMTRKQELLINFNAELYKTRNENDFMQKKVSVNKDYLLNKQLEYVYAIEGETRMLEREMSNEDAKETTNYNKAENQKIQVNFLEKLNSHLLFYLYIVIVLAYISITYETDDRNIFHKIFIYLCMLLFPFYIYPLEKIIYNIFSYINAVFMGEPYKKTVI</sequence>
<feature type="compositionally biased region" description="Acidic residues" evidence="2">
    <location>
        <begin position="45"/>
        <end position="59"/>
    </location>
</feature>
<accession>A0A6C0C0Q3</accession>
<feature type="coiled-coil region" evidence="1">
    <location>
        <begin position="325"/>
        <end position="359"/>
    </location>
</feature>
<keyword evidence="3" id="KW-1133">Transmembrane helix</keyword>
<evidence type="ECO:0000256" key="1">
    <source>
        <dbReference type="SAM" id="Coils"/>
    </source>
</evidence>
<keyword evidence="3" id="KW-0812">Transmembrane</keyword>
<keyword evidence="3" id="KW-0472">Membrane</keyword>
<protein>
    <submittedName>
        <fullName evidence="4">Uncharacterized protein</fullName>
    </submittedName>
</protein>
<evidence type="ECO:0000313" key="4">
    <source>
        <dbReference type="EMBL" id="QHS97996.1"/>
    </source>
</evidence>
<proteinExistence type="predicted"/>
<evidence type="ECO:0000256" key="3">
    <source>
        <dbReference type="SAM" id="Phobius"/>
    </source>
</evidence>
<feature type="transmembrane region" description="Helical" evidence="3">
    <location>
        <begin position="568"/>
        <end position="585"/>
    </location>
</feature>
<feature type="transmembrane region" description="Helical" evidence="3">
    <location>
        <begin position="544"/>
        <end position="561"/>
    </location>
</feature>
<evidence type="ECO:0000256" key="2">
    <source>
        <dbReference type="SAM" id="MobiDB-lite"/>
    </source>
</evidence>
<name>A0A6C0C0Q3_9ZZZZ</name>
<reference evidence="4" key="1">
    <citation type="journal article" date="2020" name="Nature">
        <title>Giant virus diversity and host interactions through global metagenomics.</title>
        <authorList>
            <person name="Schulz F."/>
            <person name="Roux S."/>
            <person name="Paez-Espino D."/>
            <person name="Jungbluth S."/>
            <person name="Walsh D.A."/>
            <person name="Denef V.J."/>
            <person name="McMahon K.D."/>
            <person name="Konstantinidis K.T."/>
            <person name="Eloe-Fadrosh E.A."/>
            <person name="Kyrpides N.C."/>
            <person name="Woyke T."/>
        </authorList>
    </citation>
    <scope>NUCLEOTIDE SEQUENCE</scope>
    <source>
        <strain evidence="4">GVMAG-M-3300020182-84</strain>
    </source>
</reference>
<feature type="region of interest" description="Disordered" evidence="2">
    <location>
        <begin position="38"/>
        <end position="59"/>
    </location>
</feature>